<dbReference type="GO" id="GO:0008239">
    <property type="term" value="F:dipeptidyl-peptidase activity"/>
    <property type="evidence" value="ECO:0007669"/>
    <property type="project" value="TreeGrafter"/>
</dbReference>
<organism evidence="7 8">
    <name type="scientific">Coleophoma cylindrospora</name>
    <dbReference type="NCBI Taxonomy" id="1849047"/>
    <lineage>
        <taxon>Eukaryota</taxon>
        <taxon>Fungi</taxon>
        <taxon>Dikarya</taxon>
        <taxon>Ascomycota</taxon>
        <taxon>Pezizomycotina</taxon>
        <taxon>Leotiomycetes</taxon>
        <taxon>Helotiales</taxon>
        <taxon>Dermateaceae</taxon>
        <taxon>Coleophoma</taxon>
    </lineage>
</organism>
<dbReference type="InterPro" id="IPR008758">
    <property type="entry name" value="Peptidase_S28"/>
</dbReference>
<keyword evidence="3 6" id="KW-0732">Signal</keyword>
<gene>
    <name evidence="7" type="ORF">BP6252_09573</name>
</gene>
<comment type="similarity">
    <text evidence="1">Belongs to the peptidase S28 family.</text>
</comment>
<dbReference type="InterPro" id="IPR029058">
    <property type="entry name" value="AB_hydrolase_fold"/>
</dbReference>
<proteinExistence type="inferred from homology"/>
<evidence type="ECO:0000256" key="3">
    <source>
        <dbReference type="ARBA" id="ARBA00022729"/>
    </source>
</evidence>
<name>A0A3D8R2C4_9HELO</name>
<feature type="chain" id="PRO_5017635742" evidence="6">
    <location>
        <begin position="21"/>
        <end position="549"/>
    </location>
</feature>
<accession>A0A3D8R2C4</accession>
<reference evidence="7 8" key="1">
    <citation type="journal article" date="2018" name="IMA Fungus">
        <title>IMA Genome-F 9: Draft genome sequence of Annulohypoxylon stygium, Aspergillus mulundensis, Berkeleyomyces basicola (syn. Thielaviopsis basicola), Ceratocystis smalleyi, two Cercospora beticola strains, Coleophoma cylindrospora, Fusarium fracticaudum, Phialophora cf. hyalina, and Morchella septimelata.</title>
        <authorList>
            <person name="Wingfield B.D."/>
            <person name="Bills G.F."/>
            <person name="Dong Y."/>
            <person name="Huang W."/>
            <person name="Nel W.J."/>
            <person name="Swalarsk-Parry B.S."/>
            <person name="Vaghefi N."/>
            <person name="Wilken P.M."/>
            <person name="An Z."/>
            <person name="de Beer Z.W."/>
            <person name="De Vos L."/>
            <person name="Chen L."/>
            <person name="Duong T.A."/>
            <person name="Gao Y."/>
            <person name="Hammerbacher A."/>
            <person name="Kikkert J.R."/>
            <person name="Li Y."/>
            <person name="Li H."/>
            <person name="Li K."/>
            <person name="Li Q."/>
            <person name="Liu X."/>
            <person name="Ma X."/>
            <person name="Naidoo K."/>
            <person name="Pethybridge S.J."/>
            <person name="Sun J."/>
            <person name="Steenkamp E.T."/>
            <person name="van der Nest M.A."/>
            <person name="van Wyk S."/>
            <person name="Wingfield M.J."/>
            <person name="Xiong C."/>
            <person name="Yue Q."/>
            <person name="Zhang X."/>
        </authorList>
    </citation>
    <scope>NUCLEOTIDE SEQUENCE [LARGE SCALE GENOMIC DNA]</scope>
    <source>
        <strain evidence="7 8">BP6252</strain>
    </source>
</reference>
<keyword evidence="2" id="KW-0645">Protease</keyword>
<dbReference type="Pfam" id="PF05577">
    <property type="entry name" value="Peptidase_S28"/>
    <property type="match status" value="2"/>
</dbReference>
<dbReference type="EMBL" id="PDLM01000010">
    <property type="protein sequence ID" value="RDW68177.1"/>
    <property type="molecule type" value="Genomic_DNA"/>
</dbReference>
<feature type="signal peptide" evidence="6">
    <location>
        <begin position="1"/>
        <end position="20"/>
    </location>
</feature>
<evidence type="ECO:0000256" key="1">
    <source>
        <dbReference type="ARBA" id="ARBA00011079"/>
    </source>
</evidence>
<protein>
    <submittedName>
        <fullName evidence="7">Uncharacterized protein</fullName>
    </submittedName>
</protein>
<evidence type="ECO:0000256" key="4">
    <source>
        <dbReference type="ARBA" id="ARBA00022801"/>
    </source>
</evidence>
<dbReference type="GO" id="GO:0006508">
    <property type="term" value="P:proteolysis"/>
    <property type="evidence" value="ECO:0007669"/>
    <property type="project" value="UniProtKB-KW"/>
</dbReference>
<keyword evidence="4" id="KW-0378">Hydrolase</keyword>
<dbReference type="GO" id="GO:0070008">
    <property type="term" value="F:serine-type exopeptidase activity"/>
    <property type="evidence" value="ECO:0007669"/>
    <property type="project" value="InterPro"/>
</dbReference>
<dbReference type="PANTHER" id="PTHR11010">
    <property type="entry name" value="PROTEASE S28 PRO-X CARBOXYPEPTIDASE-RELATED"/>
    <property type="match status" value="1"/>
</dbReference>
<evidence type="ECO:0000313" key="8">
    <source>
        <dbReference type="Proteomes" id="UP000256645"/>
    </source>
</evidence>
<dbReference type="Proteomes" id="UP000256645">
    <property type="component" value="Unassembled WGS sequence"/>
</dbReference>
<evidence type="ECO:0000256" key="6">
    <source>
        <dbReference type="SAM" id="SignalP"/>
    </source>
</evidence>
<dbReference type="FunFam" id="3.40.50.1820:FF:000165">
    <property type="entry name" value="Serine peptidase, putative"/>
    <property type="match status" value="1"/>
</dbReference>
<dbReference type="Gene3D" id="3.40.50.1820">
    <property type="entry name" value="alpha/beta hydrolase"/>
    <property type="match status" value="2"/>
</dbReference>
<evidence type="ECO:0000313" key="7">
    <source>
        <dbReference type="EMBL" id="RDW68177.1"/>
    </source>
</evidence>
<dbReference type="PANTHER" id="PTHR11010:SF23">
    <property type="entry name" value="SERINE PEPTIDASE"/>
    <property type="match status" value="1"/>
</dbReference>
<comment type="caution">
    <text evidence="7">The sequence shown here is derived from an EMBL/GenBank/DDBJ whole genome shotgun (WGS) entry which is preliminary data.</text>
</comment>
<evidence type="ECO:0000256" key="5">
    <source>
        <dbReference type="ARBA" id="ARBA00023180"/>
    </source>
</evidence>
<keyword evidence="5" id="KW-0325">Glycoprotein</keyword>
<dbReference type="SUPFAM" id="SSF53474">
    <property type="entry name" value="alpha/beta-Hydrolases"/>
    <property type="match status" value="1"/>
</dbReference>
<evidence type="ECO:0000256" key="2">
    <source>
        <dbReference type="ARBA" id="ARBA00022670"/>
    </source>
</evidence>
<dbReference type="AlphaFoldDB" id="A0A3D8R2C4"/>
<keyword evidence="8" id="KW-1185">Reference proteome</keyword>
<dbReference type="OrthoDB" id="1735038at2759"/>
<sequence length="549" mass="60921">MRFSSTLATGFLCLVTGGSALFPHNHKSGMRVGPIEEDTELDGTSGFNGWGTFDQLLDHSNPHLGTFSQRYWYGTQYWNGSGSPIILTTPGEQAADGFNVTYTTELRLTGLMAAEMGGAVIVLEHRYWGESSPYDVLTVENLKYLTLDNALADLTYFANNFDAPFDHSGGSKPKNAPWVYAGGSYGGALAGWLEAVDPGTYWAYYGTSGVVEAVGDFWQYFAPVLEATPQNCSTDLIAVINYVDNILLHGNSSEKTKLKNMFLLGDLEDADFASALQNGPWSWQDTQFYTESIYGYNEYYYFCDYVENVYANPNQTVIPGAKGVGLEKALAGYAQWWTEYEFPGYCESYGYSEFNGTYNTDCFKALNSQNVIYKDLTVSNPGGRQWMWLLCNEPLEYWQDGAPEGTPTIVSRLVNVAYWEAQCGFFFPTSQGGYGLEEGKTSATVNKYTGGWSNTKSKRLMYTNGQLDPWRDSTVSSDFRPGGPLQSTEQLPVRIVASGVHCSDLYGQNWAVNDDVKAIAYAEVAQMAGWVSEFYAGKSHHQRALEWQA</sequence>